<protein>
    <recommendedName>
        <fullName evidence="2">Glycine dehydrogenase C-terminal domain-containing protein</fullName>
    </recommendedName>
</protein>
<feature type="domain" description="Glycine dehydrogenase C-terminal" evidence="2">
    <location>
        <begin position="47"/>
        <end position="164"/>
    </location>
</feature>
<dbReference type="EMBL" id="JABFAB010000010">
    <property type="protein sequence ID" value="MBA0661945.1"/>
    <property type="molecule type" value="Genomic_DNA"/>
</dbReference>
<dbReference type="OrthoDB" id="6537869at2759"/>
<dbReference type="GO" id="GO:0005739">
    <property type="term" value="C:mitochondrion"/>
    <property type="evidence" value="ECO:0007669"/>
    <property type="project" value="TreeGrafter"/>
</dbReference>
<evidence type="ECO:0000256" key="1">
    <source>
        <dbReference type="ARBA" id="ARBA00022898"/>
    </source>
</evidence>
<dbReference type="FunFam" id="3.90.1150.10:FF:000007">
    <property type="entry name" value="Glycine dehydrogenase (decarboxylating), mitochondrial"/>
    <property type="match status" value="1"/>
</dbReference>
<dbReference type="GO" id="GO:0009941">
    <property type="term" value="C:chloroplast envelope"/>
    <property type="evidence" value="ECO:0007669"/>
    <property type="project" value="TreeGrafter"/>
</dbReference>
<dbReference type="GO" id="GO:0016594">
    <property type="term" value="F:glycine binding"/>
    <property type="evidence" value="ECO:0007669"/>
    <property type="project" value="TreeGrafter"/>
</dbReference>
<feature type="non-terminal residue" evidence="3">
    <location>
        <position position="1"/>
    </location>
</feature>
<dbReference type="PANTHER" id="PTHR11773">
    <property type="entry name" value="GLYCINE DEHYDROGENASE, DECARBOXYLATING"/>
    <property type="match status" value="1"/>
</dbReference>
<dbReference type="GO" id="GO:0030170">
    <property type="term" value="F:pyridoxal phosphate binding"/>
    <property type="evidence" value="ECO:0007669"/>
    <property type="project" value="TreeGrafter"/>
</dbReference>
<gene>
    <name evidence="3" type="ORF">Goklo_006160</name>
</gene>
<accession>A0A7J8VGM5</accession>
<dbReference type="PANTHER" id="PTHR11773:SF1">
    <property type="entry name" value="GLYCINE DEHYDROGENASE (DECARBOXYLATING), MITOCHONDRIAL"/>
    <property type="match status" value="1"/>
</dbReference>
<sequence length="254" mass="27886">VPTGGIPAPEKSDPLGTISAAPWGSALILPISYTYIAMMGSKGLTDASKIAILNANYMAKRLEKHYPVLFRGVNGTVAHEFIIDLRGFKNTAGIEPEDVAKRLMDYGFHAPTMSWPVPGTLMIEPTESESKAELDRFCDTLISIREEIAEIENGKADIHNNVLKLDKPTTAGTIDFIHELYTHLQGAPHPPSLLMADAWTKPYSREYAAFPASWLRTAKFWPTTGRVDNVYGDRNVICTLLPVSQMVEEAAAAN</sequence>
<dbReference type="GO" id="GO:0004375">
    <property type="term" value="F:glycine dehydrogenase (decarboxylating) activity"/>
    <property type="evidence" value="ECO:0007669"/>
    <property type="project" value="InterPro"/>
</dbReference>
<dbReference type="Gene3D" id="3.90.1150.10">
    <property type="entry name" value="Aspartate Aminotransferase, domain 1"/>
    <property type="match status" value="1"/>
</dbReference>
<keyword evidence="1" id="KW-0663">Pyridoxal phosphate</keyword>
<name>A0A7J8VGM5_9ROSI</name>
<evidence type="ECO:0000259" key="2">
    <source>
        <dbReference type="Pfam" id="PF21478"/>
    </source>
</evidence>
<comment type="caution">
    <text evidence="3">The sequence shown here is derived from an EMBL/GenBank/DDBJ whole genome shotgun (WGS) entry which is preliminary data.</text>
</comment>
<dbReference type="InterPro" id="IPR015424">
    <property type="entry name" value="PyrdxlP-dep_Trfase"/>
</dbReference>
<reference evidence="3 4" key="1">
    <citation type="journal article" date="2019" name="Genome Biol. Evol.">
        <title>Insights into the evolution of the New World diploid cottons (Gossypium, subgenus Houzingenia) based on genome sequencing.</title>
        <authorList>
            <person name="Grover C.E."/>
            <person name="Arick M.A. 2nd"/>
            <person name="Thrash A."/>
            <person name="Conover J.L."/>
            <person name="Sanders W.S."/>
            <person name="Peterson D.G."/>
            <person name="Frelichowski J.E."/>
            <person name="Scheffler J.A."/>
            <person name="Scheffler B.E."/>
            <person name="Wendel J.F."/>
        </authorList>
    </citation>
    <scope>NUCLEOTIDE SEQUENCE [LARGE SCALE GENOMIC DNA]</scope>
    <source>
        <strain evidence="3">57</strain>
        <tissue evidence="3">Leaf</tissue>
    </source>
</reference>
<dbReference type="Pfam" id="PF21478">
    <property type="entry name" value="GcvP2_C"/>
    <property type="match status" value="1"/>
</dbReference>
<dbReference type="SUPFAM" id="SSF53383">
    <property type="entry name" value="PLP-dependent transferases"/>
    <property type="match status" value="1"/>
</dbReference>
<feature type="non-terminal residue" evidence="3">
    <location>
        <position position="254"/>
    </location>
</feature>
<dbReference type="InterPro" id="IPR049316">
    <property type="entry name" value="GDC-P_C"/>
</dbReference>
<dbReference type="InterPro" id="IPR015422">
    <property type="entry name" value="PyrdxlP-dep_Trfase_small"/>
</dbReference>
<dbReference type="Proteomes" id="UP000593573">
    <property type="component" value="Unassembled WGS sequence"/>
</dbReference>
<organism evidence="3 4">
    <name type="scientific">Gossypium klotzschianum</name>
    <dbReference type="NCBI Taxonomy" id="34286"/>
    <lineage>
        <taxon>Eukaryota</taxon>
        <taxon>Viridiplantae</taxon>
        <taxon>Streptophyta</taxon>
        <taxon>Embryophyta</taxon>
        <taxon>Tracheophyta</taxon>
        <taxon>Spermatophyta</taxon>
        <taxon>Magnoliopsida</taxon>
        <taxon>eudicotyledons</taxon>
        <taxon>Gunneridae</taxon>
        <taxon>Pentapetalae</taxon>
        <taxon>rosids</taxon>
        <taxon>malvids</taxon>
        <taxon>Malvales</taxon>
        <taxon>Malvaceae</taxon>
        <taxon>Malvoideae</taxon>
        <taxon>Gossypium</taxon>
    </lineage>
</organism>
<dbReference type="GO" id="GO:0019464">
    <property type="term" value="P:glycine decarboxylation via glycine cleavage system"/>
    <property type="evidence" value="ECO:0007669"/>
    <property type="project" value="TreeGrafter"/>
</dbReference>
<dbReference type="GO" id="GO:0005960">
    <property type="term" value="C:glycine cleavage complex"/>
    <property type="evidence" value="ECO:0007669"/>
    <property type="project" value="TreeGrafter"/>
</dbReference>
<dbReference type="InterPro" id="IPR020581">
    <property type="entry name" value="GDC_P"/>
</dbReference>
<dbReference type="AlphaFoldDB" id="A0A7J8VGM5"/>
<proteinExistence type="predicted"/>
<keyword evidence="4" id="KW-1185">Reference proteome</keyword>
<evidence type="ECO:0000313" key="3">
    <source>
        <dbReference type="EMBL" id="MBA0661945.1"/>
    </source>
</evidence>
<evidence type="ECO:0000313" key="4">
    <source>
        <dbReference type="Proteomes" id="UP000593573"/>
    </source>
</evidence>
<dbReference type="GO" id="GO:0048046">
    <property type="term" value="C:apoplast"/>
    <property type="evidence" value="ECO:0007669"/>
    <property type="project" value="TreeGrafter"/>
</dbReference>